<reference evidence="2" key="1">
    <citation type="journal article" date="2020" name="Nat. Commun.">
        <title>Genome assembly of wild tea tree DASZ reveals pedigree and selection history of tea varieties.</title>
        <authorList>
            <person name="Zhang W."/>
            <person name="Zhang Y."/>
            <person name="Qiu H."/>
            <person name="Guo Y."/>
            <person name="Wan H."/>
            <person name="Zhang X."/>
            <person name="Scossa F."/>
            <person name="Alseekh S."/>
            <person name="Zhang Q."/>
            <person name="Wang P."/>
            <person name="Xu L."/>
            <person name="Schmidt M.H."/>
            <person name="Jia X."/>
            <person name="Li D."/>
            <person name="Zhu A."/>
            <person name="Guo F."/>
            <person name="Chen W."/>
            <person name="Ni D."/>
            <person name="Usadel B."/>
            <person name="Fernie A.R."/>
            <person name="Wen W."/>
        </authorList>
    </citation>
    <scope>NUCLEOTIDE SEQUENCE [LARGE SCALE GENOMIC DNA]</scope>
    <source>
        <strain evidence="2">cv. G240</strain>
    </source>
</reference>
<protein>
    <submittedName>
        <fullName evidence="1">Uncharacterized protein</fullName>
    </submittedName>
</protein>
<gene>
    <name evidence="1" type="ORF">HYC85_030089</name>
</gene>
<evidence type="ECO:0000313" key="1">
    <source>
        <dbReference type="EMBL" id="KAF5933918.1"/>
    </source>
</evidence>
<comment type="caution">
    <text evidence="1">The sequence shown here is derived from an EMBL/GenBank/DDBJ whole genome shotgun (WGS) entry which is preliminary data.</text>
</comment>
<keyword evidence="2" id="KW-1185">Reference proteome</keyword>
<name>A0A7J7G2K9_CAMSI</name>
<sequence length="55" mass="6466">MASHILKASSIYMQMISAFLPDPSQRQSKTSWKLNHCSRFMKTHRVPSRTMLRSR</sequence>
<accession>A0A7J7G2K9</accession>
<organism evidence="1 2">
    <name type="scientific">Camellia sinensis</name>
    <name type="common">Tea plant</name>
    <name type="synonym">Thea sinensis</name>
    <dbReference type="NCBI Taxonomy" id="4442"/>
    <lineage>
        <taxon>Eukaryota</taxon>
        <taxon>Viridiplantae</taxon>
        <taxon>Streptophyta</taxon>
        <taxon>Embryophyta</taxon>
        <taxon>Tracheophyta</taxon>
        <taxon>Spermatophyta</taxon>
        <taxon>Magnoliopsida</taxon>
        <taxon>eudicotyledons</taxon>
        <taxon>Gunneridae</taxon>
        <taxon>Pentapetalae</taxon>
        <taxon>asterids</taxon>
        <taxon>Ericales</taxon>
        <taxon>Theaceae</taxon>
        <taxon>Camellia</taxon>
    </lineage>
</organism>
<dbReference type="Proteomes" id="UP000593564">
    <property type="component" value="Unassembled WGS sequence"/>
</dbReference>
<dbReference type="EMBL" id="JACBKZ010000014">
    <property type="protein sequence ID" value="KAF5933918.1"/>
    <property type="molecule type" value="Genomic_DNA"/>
</dbReference>
<dbReference type="AlphaFoldDB" id="A0A7J7G2K9"/>
<proteinExistence type="predicted"/>
<evidence type="ECO:0000313" key="2">
    <source>
        <dbReference type="Proteomes" id="UP000593564"/>
    </source>
</evidence>
<reference evidence="1 2" key="2">
    <citation type="submission" date="2020-07" db="EMBL/GenBank/DDBJ databases">
        <title>Genome assembly of wild tea tree DASZ reveals pedigree and selection history of tea varieties.</title>
        <authorList>
            <person name="Zhang W."/>
        </authorList>
    </citation>
    <scope>NUCLEOTIDE SEQUENCE [LARGE SCALE GENOMIC DNA]</scope>
    <source>
        <strain evidence="2">cv. G240</strain>
        <tissue evidence="1">Leaf</tissue>
    </source>
</reference>